<organism evidence="1 2">
    <name type="scientific">Ensete ventricosum</name>
    <name type="common">Abyssinian banana</name>
    <name type="synonym">Musa ensete</name>
    <dbReference type="NCBI Taxonomy" id="4639"/>
    <lineage>
        <taxon>Eukaryota</taxon>
        <taxon>Viridiplantae</taxon>
        <taxon>Streptophyta</taxon>
        <taxon>Embryophyta</taxon>
        <taxon>Tracheophyta</taxon>
        <taxon>Spermatophyta</taxon>
        <taxon>Magnoliopsida</taxon>
        <taxon>Liliopsida</taxon>
        <taxon>Zingiberales</taxon>
        <taxon>Musaceae</taxon>
        <taxon>Ensete</taxon>
    </lineage>
</organism>
<dbReference type="GO" id="GO:0031124">
    <property type="term" value="P:mRNA 3'-end processing"/>
    <property type="evidence" value="ECO:0007669"/>
    <property type="project" value="TreeGrafter"/>
</dbReference>
<reference evidence="1 2" key="1">
    <citation type="journal article" date="2014" name="Agronomy (Basel)">
        <title>A Draft Genome Sequence for Ensete ventricosum, the Drought-Tolerant Tree Against Hunger.</title>
        <authorList>
            <person name="Harrison J."/>
            <person name="Moore K.A."/>
            <person name="Paszkiewicz K."/>
            <person name="Jones T."/>
            <person name="Grant M."/>
            <person name="Ambacheew D."/>
            <person name="Muzemil S."/>
            <person name="Studholme D.J."/>
        </authorList>
    </citation>
    <scope>NUCLEOTIDE SEQUENCE [LARGE SCALE GENOMIC DNA]</scope>
</reference>
<gene>
    <name evidence="1" type="ORF">B296_00057559</name>
</gene>
<accession>A0A426XQP3</accession>
<dbReference type="PANTHER" id="PTHR12460:SF23">
    <property type="entry name" value="ACTIN CYTOSKELETON-REGULATORY COMPLEX PROTEIN PAN1"/>
    <property type="match status" value="1"/>
</dbReference>
<dbReference type="EMBL" id="AMZH03018318">
    <property type="protein sequence ID" value="RRT41760.1"/>
    <property type="molecule type" value="Genomic_DNA"/>
</dbReference>
<dbReference type="Proteomes" id="UP000287651">
    <property type="component" value="Unassembled WGS sequence"/>
</dbReference>
<dbReference type="AlphaFoldDB" id="A0A426XQP3"/>
<evidence type="ECO:0000313" key="1">
    <source>
        <dbReference type="EMBL" id="RRT41760.1"/>
    </source>
</evidence>
<protein>
    <submittedName>
        <fullName evidence="1">Uncharacterized protein</fullName>
    </submittedName>
</protein>
<proteinExistence type="predicted"/>
<dbReference type="PANTHER" id="PTHR12460">
    <property type="entry name" value="CYCLIN-DEPENDENT KINASE INHIBITOR-RELATED PROTEIN"/>
    <property type="match status" value="1"/>
</dbReference>
<dbReference type="GO" id="GO:0000993">
    <property type="term" value="F:RNA polymerase II complex binding"/>
    <property type="evidence" value="ECO:0007669"/>
    <property type="project" value="TreeGrafter"/>
</dbReference>
<sequence>MIGNSNGSEVVAELQTQHGRLGECIEHLKSVESSRETLVTYLREALHEQESKFDQVHQQLQVHFLHLRSPVYFS</sequence>
<comment type="caution">
    <text evidence="1">The sequence shown here is derived from an EMBL/GenBank/DDBJ whole genome shotgun (WGS) entry which is preliminary data.</text>
</comment>
<name>A0A426XQP3_ENSVE</name>
<evidence type="ECO:0000313" key="2">
    <source>
        <dbReference type="Proteomes" id="UP000287651"/>
    </source>
</evidence>